<evidence type="ECO:0000256" key="1">
    <source>
        <dbReference type="ARBA" id="ARBA00022737"/>
    </source>
</evidence>
<proteinExistence type="predicted"/>
<dbReference type="InterPro" id="IPR050952">
    <property type="entry name" value="TRIM-NHL_E3_ligases"/>
</dbReference>
<dbReference type="GO" id="GO:0000209">
    <property type="term" value="P:protein polyubiquitination"/>
    <property type="evidence" value="ECO:0007669"/>
    <property type="project" value="TreeGrafter"/>
</dbReference>
<feature type="chain" id="PRO_5032426657" description="NHL repeat containing protein-like protein" evidence="3">
    <location>
        <begin position="22"/>
        <end position="402"/>
    </location>
</feature>
<comment type="caution">
    <text evidence="4">The sequence shown here is derived from an EMBL/GenBank/DDBJ whole genome shotgun (WGS) entry which is preliminary data.</text>
</comment>
<dbReference type="InterPro" id="IPR011042">
    <property type="entry name" value="6-blade_b-propeller_TolB-like"/>
</dbReference>
<dbReference type="InterPro" id="IPR001258">
    <property type="entry name" value="NHL_repeat"/>
</dbReference>
<dbReference type="PANTHER" id="PTHR24104:SF25">
    <property type="entry name" value="PROTEIN LIN-41"/>
    <property type="match status" value="1"/>
</dbReference>
<dbReference type="GO" id="GO:0043161">
    <property type="term" value="P:proteasome-mediated ubiquitin-dependent protein catabolic process"/>
    <property type="evidence" value="ECO:0007669"/>
    <property type="project" value="TreeGrafter"/>
</dbReference>
<accession>A0A815E0B9</accession>
<gene>
    <name evidence="4" type="ORF">EDS130_LOCUS30994</name>
</gene>
<reference evidence="4" key="1">
    <citation type="submission" date="2021-02" db="EMBL/GenBank/DDBJ databases">
        <authorList>
            <person name="Nowell W R."/>
        </authorList>
    </citation>
    <scope>NUCLEOTIDE SEQUENCE</scope>
</reference>
<protein>
    <recommendedName>
        <fullName evidence="6">NHL repeat containing protein-like protein</fullName>
    </recommendedName>
</protein>
<feature type="signal peptide" evidence="3">
    <location>
        <begin position="1"/>
        <end position="21"/>
    </location>
</feature>
<dbReference type="Proteomes" id="UP000663852">
    <property type="component" value="Unassembled WGS sequence"/>
</dbReference>
<dbReference type="AlphaFoldDB" id="A0A815E0B9"/>
<dbReference type="GO" id="GO:0008270">
    <property type="term" value="F:zinc ion binding"/>
    <property type="evidence" value="ECO:0007669"/>
    <property type="project" value="UniProtKB-KW"/>
</dbReference>
<organism evidence="4 5">
    <name type="scientific">Adineta ricciae</name>
    <name type="common">Rotifer</name>
    <dbReference type="NCBI Taxonomy" id="249248"/>
    <lineage>
        <taxon>Eukaryota</taxon>
        <taxon>Metazoa</taxon>
        <taxon>Spiralia</taxon>
        <taxon>Gnathifera</taxon>
        <taxon>Rotifera</taxon>
        <taxon>Eurotatoria</taxon>
        <taxon>Bdelloidea</taxon>
        <taxon>Adinetida</taxon>
        <taxon>Adinetidae</taxon>
        <taxon>Adineta</taxon>
    </lineage>
</organism>
<dbReference type="SUPFAM" id="SSF101898">
    <property type="entry name" value="NHL repeat"/>
    <property type="match status" value="1"/>
</dbReference>
<dbReference type="EMBL" id="CAJNOJ010000222">
    <property type="protein sequence ID" value="CAF1308292.1"/>
    <property type="molecule type" value="Genomic_DNA"/>
</dbReference>
<keyword evidence="1" id="KW-0677">Repeat</keyword>
<evidence type="ECO:0000313" key="4">
    <source>
        <dbReference type="EMBL" id="CAF1308292.1"/>
    </source>
</evidence>
<sequence length="402" mass="43748">MKQLYFIIFLLFTCSMEKCFAIGENCLTLQWASSATTLTDSTNLNQPRDLYVDQNNVVYVLDSGYGRVRRIWPNSTVERTFINAVTGPVFNQSSYILGIQGDTNGNLYILDVNLGRVVKWSTTNMNGTVVVGGYGKGYGANQLNAPCGMFLDPNTMFIWIADTYNHRIVRWESPTTGIIVGGSNGSNADQFNYPFGLFVDTKDANTLYVADTYNHRIQQWLSGAKNGTTVAGQTGVAGSSLSVLYYPISVIGDGNKNLYILCFSTSSIVKWQVGATVGSLIVGTLTAGSSSNQLYSPYNFKFGPDYSIYVPDFKNNRTQKFSALCSNATSTTIITTRLTTASSTIRTIVSSSTTRLSSSTSIPSSSATTTSAQIPSAAADHNLQWLLMIVPSIIAVMNNYLI</sequence>
<feature type="repeat" description="NHL" evidence="2">
    <location>
        <begin position="182"/>
        <end position="223"/>
    </location>
</feature>
<dbReference type="GO" id="GO:0061630">
    <property type="term" value="F:ubiquitin protein ligase activity"/>
    <property type="evidence" value="ECO:0007669"/>
    <property type="project" value="TreeGrafter"/>
</dbReference>
<dbReference type="Gene3D" id="2.40.10.500">
    <property type="match status" value="1"/>
</dbReference>
<dbReference type="OrthoDB" id="654191at2759"/>
<dbReference type="CDD" id="cd05819">
    <property type="entry name" value="NHL"/>
    <property type="match status" value="1"/>
</dbReference>
<evidence type="ECO:0008006" key="6">
    <source>
        <dbReference type="Google" id="ProtNLM"/>
    </source>
</evidence>
<dbReference type="PROSITE" id="PS51125">
    <property type="entry name" value="NHL"/>
    <property type="match status" value="1"/>
</dbReference>
<dbReference type="Gene3D" id="2.120.10.30">
    <property type="entry name" value="TolB, C-terminal domain"/>
    <property type="match status" value="1"/>
</dbReference>
<name>A0A815E0B9_ADIRI</name>
<dbReference type="PANTHER" id="PTHR24104">
    <property type="entry name" value="E3 UBIQUITIN-PROTEIN LIGASE NHLRC1-RELATED"/>
    <property type="match status" value="1"/>
</dbReference>
<evidence type="ECO:0000313" key="5">
    <source>
        <dbReference type="Proteomes" id="UP000663852"/>
    </source>
</evidence>
<evidence type="ECO:0000256" key="3">
    <source>
        <dbReference type="SAM" id="SignalP"/>
    </source>
</evidence>
<keyword evidence="3" id="KW-0732">Signal</keyword>
<evidence type="ECO:0000256" key="2">
    <source>
        <dbReference type="PROSITE-ProRule" id="PRU00504"/>
    </source>
</evidence>